<dbReference type="InterPro" id="IPR045057">
    <property type="entry name" value="Gcn5-rel_NAT"/>
</dbReference>
<dbReference type="EMBL" id="JPVO01000050">
    <property type="protein sequence ID" value="KGR75523.1"/>
    <property type="molecule type" value="Genomic_DNA"/>
</dbReference>
<reference evidence="2 3" key="1">
    <citation type="submission" date="2014-02" db="EMBL/GenBank/DDBJ databases">
        <title>Draft genome sequence of Lysinibacillus sinduriensis JCM 15800.</title>
        <authorList>
            <person name="Zhang F."/>
            <person name="Wang G."/>
            <person name="Zhang L."/>
        </authorList>
    </citation>
    <scope>NUCLEOTIDE SEQUENCE [LARGE SCALE GENOMIC DNA]</scope>
    <source>
        <strain evidence="2 3">JCM 15800</strain>
    </source>
</reference>
<dbReference type="InterPro" id="IPR031165">
    <property type="entry name" value="GNAT_YJDJ"/>
</dbReference>
<dbReference type="GO" id="GO:0016740">
    <property type="term" value="F:transferase activity"/>
    <property type="evidence" value="ECO:0007669"/>
    <property type="project" value="UniProtKB-KW"/>
</dbReference>
<evidence type="ECO:0000313" key="2">
    <source>
        <dbReference type="EMBL" id="KGR75523.1"/>
    </source>
</evidence>
<dbReference type="AlphaFoldDB" id="A0A0A3HYR6"/>
<dbReference type="SUPFAM" id="SSF55729">
    <property type="entry name" value="Acyl-CoA N-acyltransferases (Nat)"/>
    <property type="match status" value="1"/>
</dbReference>
<evidence type="ECO:0000259" key="1">
    <source>
        <dbReference type="PROSITE" id="PS51729"/>
    </source>
</evidence>
<dbReference type="RefSeq" id="WP_036200473.1">
    <property type="nucleotide sequence ID" value="NZ_AVCY01000006.1"/>
</dbReference>
<dbReference type="OrthoDB" id="9793389at2"/>
<dbReference type="InterPro" id="IPR016181">
    <property type="entry name" value="Acyl_CoA_acyltransferase"/>
</dbReference>
<dbReference type="PANTHER" id="PTHR31435:SF10">
    <property type="entry name" value="BSR4717 PROTEIN"/>
    <property type="match status" value="1"/>
</dbReference>
<name>A0A0A3HYR6_9BACL</name>
<dbReference type="CDD" id="cd04301">
    <property type="entry name" value="NAT_SF"/>
    <property type="match status" value="1"/>
</dbReference>
<dbReference type="Gene3D" id="3.40.630.30">
    <property type="match status" value="1"/>
</dbReference>
<gene>
    <name evidence="2" type="ORF">CD33_10300</name>
</gene>
<keyword evidence="2" id="KW-0808">Transferase</keyword>
<accession>A0A0A3HYR6</accession>
<evidence type="ECO:0000313" key="3">
    <source>
        <dbReference type="Proteomes" id="UP000030408"/>
    </source>
</evidence>
<dbReference type="eggNOG" id="COG2388">
    <property type="taxonomic scope" value="Bacteria"/>
</dbReference>
<sequence length="93" mass="10700">MEFKLVENSPKHFAFEYEQDGEKLAEIEWVERDSIMDMTHTYVSDALRGQGVAKKLLDRAADYARENDLKMNAICSYVVAAFEKSEAYNDIKA</sequence>
<comment type="caution">
    <text evidence="2">The sequence shown here is derived from an EMBL/GenBank/DDBJ whole genome shotgun (WGS) entry which is preliminary data.</text>
</comment>
<dbReference type="Proteomes" id="UP000030408">
    <property type="component" value="Unassembled WGS sequence"/>
</dbReference>
<feature type="domain" description="N-acetyltransferase" evidence="1">
    <location>
        <begin position="7"/>
        <end position="93"/>
    </location>
</feature>
<dbReference type="PANTHER" id="PTHR31435">
    <property type="entry name" value="PROTEIN NATD1"/>
    <property type="match status" value="1"/>
</dbReference>
<keyword evidence="3" id="KW-1185">Reference proteome</keyword>
<organism evidence="2 3">
    <name type="scientific">Ureibacillus sinduriensis BLB-1 = JCM 15800</name>
    <dbReference type="NCBI Taxonomy" id="1384057"/>
    <lineage>
        <taxon>Bacteria</taxon>
        <taxon>Bacillati</taxon>
        <taxon>Bacillota</taxon>
        <taxon>Bacilli</taxon>
        <taxon>Bacillales</taxon>
        <taxon>Caryophanaceae</taxon>
        <taxon>Ureibacillus</taxon>
    </lineage>
</organism>
<protein>
    <submittedName>
        <fullName evidence="2">Acetyltransferase</fullName>
    </submittedName>
</protein>
<dbReference type="PROSITE" id="PS51729">
    <property type="entry name" value="GNAT_YJDJ"/>
    <property type="match status" value="1"/>
</dbReference>
<dbReference type="STRING" id="1384057.CD33_10300"/>
<proteinExistence type="predicted"/>
<dbReference type="Pfam" id="PF14542">
    <property type="entry name" value="Acetyltransf_CG"/>
    <property type="match status" value="1"/>
</dbReference>